<dbReference type="InterPro" id="IPR050147">
    <property type="entry name" value="Ser/Thr_Dehydratase"/>
</dbReference>
<dbReference type="STRING" id="137246.A0A401SP62"/>
<evidence type="ECO:0000256" key="4">
    <source>
        <dbReference type="ARBA" id="ARBA00022898"/>
    </source>
</evidence>
<keyword evidence="4" id="KW-0663">Pyridoxal phosphate</keyword>
<reference evidence="10 11" key="1">
    <citation type="journal article" date="2018" name="Nat. Ecol. Evol.">
        <title>Shark genomes provide insights into elasmobranch evolution and the origin of vertebrates.</title>
        <authorList>
            <person name="Hara Y"/>
            <person name="Yamaguchi K"/>
            <person name="Onimaru K"/>
            <person name="Kadota M"/>
            <person name="Koyanagi M"/>
            <person name="Keeley SD"/>
            <person name="Tatsumi K"/>
            <person name="Tanaka K"/>
            <person name="Motone F"/>
            <person name="Kageyama Y"/>
            <person name="Nozu R"/>
            <person name="Adachi N"/>
            <person name="Nishimura O"/>
            <person name="Nakagawa R"/>
            <person name="Tanegashima C"/>
            <person name="Kiyatake I"/>
            <person name="Matsumoto R"/>
            <person name="Murakumo K"/>
            <person name="Nishida K"/>
            <person name="Terakita A"/>
            <person name="Kuratani S"/>
            <person name="Sato K"/>
            <person name="Hyodo S Kuraku.S."/>
        </authorList>
    </citation>
    <scope>NUCLEOTIDE SEQUENCE [LARGE SCALE GENOMIC DNA]</scope>
</reference>
<keyword evidence="5" id="KW-0456">Lyase</keyword>
<evidence type="ECO:0000256" key="3">
    <source>
        <dbReference type="ARBA" id="ARBA00012093"/>
    </source>
</evidence>
<evidence type="ECO:0000256" key="1">
    <source>
        <dbReference type="ARBA" id="ARBA00001933"/>
    </source>
</evidence>
<evidence type="ECO:0000256" key="2">
    <source>
        <dbReference type="ARBA" id="ARBA00010869"/>
    </source>
</evidence>
<keyword evidence="11" id="KW-1185">Reference proteome</keyword>
<dbReference type="EC" id="4.3.1.17" evidence="3"/>
<comment type="caution">
    <text evidence="10">The sequence shown here is derived from an EMBL/GenBank/DDBJ whole genome shotgun (WGS) entry which is preliminary data.</text>
</comment>
<dbReference type="GO" id="GO:0004794">
    <property type="term" value="F:threonine deaminase activity"/>
    <property type="evidence" value="ECO:0007669"/>
    <property type="project" value="TreeGrafter"/>
</dbReference>
<evidence type="ECO:0000256" key="5">
    <source>
        <dbReference type="ARBA" id="ARBA00023239"/>
    </source>
</evidence>
<organism evidence="10 11">
    <name type="scientific">Chiloscyllium punctatum</name>
    <name type="common">Brownbanded bambooshark</name>
    <name type="synonym">Hemiscyllium punctatum</name>
    <dbReference type="NCBI Taxonomy" id="137246"/>
    <lineage>
        <taxon>Eukaryota</taxon>
        <taxon>Metazoa</taxon>
        <taxon>Chordata</taxon>
        <taxon>Craniata</taxon>
        <taxon>Vertebrata</taxon>
        <taxon>Chondrichthyes</taxon>
        <taxon>Elasmobranchii</taxon>
        <taxon>Galeomorphii</taxon>
        <taxon>Galeoidea</taxon>
        <taxon>Orectolobiformes</taxon>
        <taxon>Hemiscylliidae</taxon>
        <taxon>Chiloscyllium</taxon>
    </lineage>
</organism>
<dbReference type="OMA" id="RVHFYAS"/>
<dbReference type="GO" id="GO:0006565">
    <property type="term" value="P:L-serine catabolic process"/>
    <property type="evidence" value="ECO:0007669"/>
    <property type="project" value="TreeGrafter"/>
</dbReference>
<dbReference type="GO" id="GO:0006567">
    <property type="term" value="P:L-threonine catabolic process"/>
    <property type="evidence" value="ECO:0007669"/>
    <property type="project" value="TreeGrafter"/>
</dbReference>
<dbReference type="PANTHER" id="PTHR48078">
    <property type="entry name" value="THREONINE DEHYDRATASE, MITOCHONDRIAL-RELATED"/>
    <property type="match status" value="1"/>
</dbReference>
<dbReference type="PROSITE" id="PS00165">
    <property type="entry name" value="DEHYDRATASE_SER_THR"/>
    <property type="match status" value="1"/>
</dbReference>
<dbReference type="GO" id="GO:0003941">
    <property type="term" value="F:L-serine ammonia-lyase activity"/>
    <property type="evidence" value="ECO:0007669"/>
    <property type="project" value="UniProtKB-EC"/>
</dbReference>
<dbReference type="AlphaFoldDB" id="A0A401SP62"/>
<dbReference type="InterPro" id="IPR000634">
    <property type="entry name" value="Ser/Thr_deHydtase_PyrdxlP-BS"/>
</dbReference>
<accession>A0A401SP62</accession>
<evidence type="ECO:0000256" key="6">
    <source>
        <dbReference type="ARBA" id="ARBA00041766"/>
    </source>
</evidence>
<comment type="catalytic activity">
    <reaction evidence="8">
        <text>L-serine = pyruvate + NH4(+)</text>
        <dbReference type="Rhea" id="RHEA:19169"/>
        <dbReference type="ChEBI" id="CHEBI:15361"/>
        <dbReference type="ChEBI" id="CHEBI:28938"/>
        <dbReference type="ChEBI" id="CHEBI:33384"/>
        <dbReference type="EC" id="4.3.1.17"/>
    </reaction>
</comment>
<gene>
    <name evidence="10" type="ORF">chiPu_0010644</name>
</gene>
<feature type="domain" description="Tryptophan synthase beta chain-like PALP" evidence="9">
    <location>
        <begin position="23"/>
        <end position="318"/>
    </location>
</feature>
<dbReference type="Pfam" id="PF00291">
    <property type="entry name" value="PALP"/>
    <property type="match status" value="1"/>
</dbReference>
<evidence type="ECO:0000259" key="9">
    <source>
        <dbReference type="Pfam" id="PF00291"/>
    </source>
</evidence>
<dbReference type="OrthoDB" id="7773036at2759"/>
<dbReference type="FunFam" id="3.40.50.1100:FF:000134">
    <property type="entry name" value="L-serine dehydratase/L-threonine deaminase"/>
    <property type="match status" value="1"/>
</dbReference>
<dbReference type="GO" id="GO:0009097">
    <property type="term" value="P:isoleucine biosynthetic process"/>
    <property type="evidence" value="ECO:0007669"/>
    <property type="project" value="TreeGrafter"/>
</dbReference>
<evidence type="ECO:0000313" key="10">
    <source>
        <dbReference type="EMBL" id="GCC32184.1"/>
    </source>
</evidence>
<evidence type="ECO:0000256" key="7">
    <source>
        <dbReference type="ARBA" id="ARBA00042605"/>
    </source>
</evidence>
<dbReference type="InterPro" id="IPR001926">
    <property type="entry name" value="TrpB-like_PALP"/>
</dbReference>
<protein>
    <recommendedName>
        <fullName evidence="3">L-serine ammonia-lyase</fullName>
        <ecNumber evidence="3">4.3.1.17</ecNumber>
    </recommendedName>
    <alternativeName>
        <fullName evidence="6">L-serine deaminase</fullName>
    </alternativeName>
    <alternativeName>
        <fullName evidence="7">L-threonine dehydratase</fullName>
    </alternativeName>
</protein>
<dbReference type="GO" id="GO:0030170">
    <property type="term" value="F:pyridoxal phosphate binding"/>
    <property type="evidence" value="ECO:0007669"/>
    <property type="project" value="InterPro"/>
</dbReference>
<sequence length="337" mass="35961">MQIHKIKVDLRETMAMTDRKSFHINTPLNESLSLSKVAGTTVYIKLDNVQPTGSFKIRGIGHFCIKAAEKGCKHFVCSSGGNAGLAAAFAAQKLQIPATILVPSSTPAFTVQKLKDHGAFVEVVGKVWDDANKKALKLSENDGWVYVSPFNHPLVWEGNATVVEELSESLHCKPGAIILSVGGGGLLCGVVEGLKKVGWCDVPVIAMETKGAESLNAAVKAGKLVTLSDITSVAITLGAKTVCEKALQNAQEHNIFSEVISDQEAVQAVERFLDDERFLVEPACGASLAAIYTGTIQQLQKEGRLAQDLQSVVVIVCGGSSITMAQLKEYKILLAQS</sequence>
<dbReference type="InterPro" id="IPR036052">
    <property type="entry name" value="TrpB-like_PALP_sf"/>
</dbReference>
<dbReference type="FunFam" id="3.40.50.1100:FF:000091">
    <property type="entry name" value="Related to L-serine dehydratase"/>
    <property type="match status" value="1"/>
</dbReference>
<dbReference type="Proteomes" id="UP000287033">
    <property type="component" value="Unassembled WGS sequence"/>
</dbReference>
<dbReference type="EMBL" id="BEZZ01000418">
    <property type="protein sequence ID" value="GCC32184.1"/>
    <property type="molecule type" value="Genomic_DNA"/>
</dbReference>
<evidence type="ECO:0000256" key="8">
    <source>
        <dbReference type="ARBA" id="ARBA00049406"/>
    </source>
</evidence>
<evidence type="ECO:0000313" key="11">
    <source>
        <dbReference type="Proteomes" id="UP000287033"/>
    </source>
</evidence>
<dbReference type="Gene3D" id="3.40.50.1100">
    <property type="match status" value="2"/>
</dbReference>
<dbReference type="PANTHER" id="PTHR48078:SF2">
    <property type="entry name" value="CATABOLIC L-SERINE_THREONINE DEHYDRATASE"/>
    <property type="match status" value="1"/>
</dbReference>
<dbReference type="SUPFAM" id="SSF53686">
    <property type="entry name" value="Tryptophan synthase beta subunit-like PLP-dependent enzymes"/>
    <property type="match status" value="1"/>
</dbReference>
<comment type="similarity">
    <text evidence="2">Belongs to the serine/threonine dehydratase family.</text>
</comment>
<name>A0A401SP62_CHIPU</name>
<proteinExistence type="inferred from homology"/>
<comment type="cofactor">
    <cofactor evidence="1">
        <name>pyridoxal 5'-phosphate</name>
        <dbReference type="ChEBI" id="CHEBI:597326"/>
    </cofactor>
</comment>